<name>A0ABR9VQL4_9SYNC</name>
<feature type="signal peptide" evidence="2">
    <location>
        <begin position="1"/>
        <end position="26"/>
    </location>
</feature>
<dbReference type="Pfam" id="PF02638">
    <property type="entry name" value="GHL10"/>
    <property type="match status" value="1"/>
</dbReference>
<dbReference type="Proteomes" id="UP000658720">
    <property type="component" value="Unassembled WGS sequence"/>
</dbReference>
<dbReference type="SUPFAM" id="SSF51445">
    <property type="entry name" value="(Trans)glycosidases"/>
    <property type="match status" value="1"/>
</dbReference>
<feature type="chain" id="PRO_5045165435" evidence="2">
    <location>
        <begin position="27"/>
        <end position="338"/>
    </location>
</feature>
<accession>A0ABR9VQL4</accession>
<gene>
    <name evidence="4" type="ORF">IQ217_07065</name>
</gene>
<evidence type="ECO:0000313" key="5">
    <source>
        <dbReference type="Proteomes" id="UP000658720"/>
    </source>
</evidence>
<comment type="caution">
    <text evidence="4">The sequence shown here is derived from an EMBL/GenBank/DDBJ whole genome shotgun (WGS) entry which is preliminary data.</text>
</comment>
<organism evidence="4 5">
    <name type="scientific">Synechocystis salina LEGE 00031</name>
    <dbReference type="NCBI Taxonomy" id="1828736"/>
    <lineage>
        <taxon>Bacteria</taxon>
        <taxon>Bacillati</taxon>
        <taxon>Cyanobacteriota</taxon>
        <taxon>Cyanophyceae</taxon>
        <taxon>Synechococcales</taxon>
        <taxon>Merismopediaceae</taxon>
        <taxon>Synechocystis</taxon>
    </lineage>
</organism>
<protein>
    <submittedName>
        <fullName evidence="4">Family 10 glycosylhydrolase</fullName>
    </submittedName>
</protein>
<dbReference type="RefSeq" id="WP_194019404.1">
    <property type="nucleotide sequence ID" value="NZ_JADEVV010000015.1"/>
</dbReference>
<dbReference type="InterPro" id="IPR017853">
    <property type="entry name" value="GH"/>
</dbReference>
<reference evidence="4 5" key="1">
    <citation type="submission" date="2020-10" db="EMBL/GenBank/DDBJ databases">
        <authorList>
            <person name="Castelo-Branco R."/>
            <person name="Eusebio N."/>
            <person name="Adriana R."/>
            <person name="Vieira A."/>
            <person name="Brugerolle De Fraissinette N."/>
            <person name="Rezende De Castro R."/>
            <person name="Schneider M.P."/>
            <person name="Vasconcelos V."/>
            <person name="Leao P.N."/>
        </authorList>
    </citation>
    <scope>NUCLEOTIDE SEQUENCE [LARGE SCALE GENOMIC DNA]</scope>
    <source>
        <strain evidence="4 5">LEGE 00031</strain>
    </source>
</reference>
<feature type="domain" description="Glycosyl hydrolase-like 10" evidence="3">
    <location>
        <begin position="38"/>
        <end position="205"/>
    </location>
</feature>
<dbReference type="EMBL" id="JADEVV010000015">
    <property type="protein sequence ID" value="MBE9253617.1"/>
    <property type="molecule type" value="Genomic_DNA"/>
</dbReference>
<evidence type="ECO:0000259" key="3">
    <source>
        <dbReference type="Pfam" id="PF02638"/>
    </source>
</evidence>
<dbReference type="PROSITE" id="PS51257">
    <property type="entry name" value="PROKAR_LIPOPROTEIN"/>
    <property type="match status" value="1"/>
</dbReference>
<dbReference type="InterPro" id="IPR003790">
    <property type="entry name" value="GHL10"/>
</dbReference>
<evidence type="ECO:0000256" key="1">
    <source>
        <dbReference type="ARBA" id="ARBA00022729"/>
    </source>
</evidence>
<dbReference type="PANTHER" id="PTHR43405">
    <property type="entry name" value="GLYCOSYL HYDROLASE DIGH"/>
    <property type="match status" value="1"/>
</dbReference>
<dbReference type="Gene3D" id="3.20.20.80">
    <property type="entry name" value="Glycosidases"/>
    <property type="match status" value="2"/>
</dbReference>
<keyword evidence="1 2" id="KW-0732">Signal</keyword>
<evidence type="ECO:0000256" key="2">
    <source>
        <dbReference type="SAM" id="SignalP"/>
    </source>
</evidence>
<evidence type="ECO:0000313" key="4">
    <source>
        <dbReference type="EMBL" id="MBE9253617.1"/>
    </source>
</evidence>
<sequence>MKKLLKFAKWPALLVGIIFMLGACHRAPSRTANSPKHMRGVWLTDVGTMALTYTTLLDETLHHISKSGYDRVYFSVYGLRGQLYATKQRGELIPKLPLINPMASMARESRRQGVKPYAWFEYGLMLPQYDPVAKNNPDWLLTMANGEQVIENHGIPMVWLDPAHPGVQAYILGHIDDILQEQSLAGIQLDDHWAVPRQFGDRQRDLTALTAKVHERIKAKNPELALSLSPNPYQFSRNEYNQDWLGWVRQGIIDEVVVQVYRSSPAEVQQTVANSGIYTASRYVPVGIGLYTGIKAKPFDLQAIKNQIQAVEDQNLGHSLFVWEFLVLRAINARLNIL</sequence>
<dbReference type="PANTHER" id="PTHR43405:SF1">
    <property type="entry name" value="GLYCOSYL HYDROLASE DIGH"/>
    <property type="match status" value="1"/>
</dbReference>
<dbReference type="InterPro" id="IPR052177">
    <property type="entry name" value="Divisome_Glycosyl_Hydrolase"/>
</dbReference>
<proteinExistence type="predicted"/>
<keyword evidence="5" id="KW-1185">Reference proteome</keyword>